<evidence type="ECO:0000256" key="6">
    <source>
        <dbReference type="ARBA" id="ARBA00022692"/>
    </source>
</evidence>
<evidence type="ECO:0000256" key="8">
    <source>
        <dbReference type="ARBA" id="ARBA00022729"/>
    </source>
</evidence>
<feature type="domain" description="Wall-associated receptor kinase galacturonan-binding" evidence="17">
    <location>
        <begin position="28"/>
        <end position="97"/>
    </location>
</feature>
<dbReference type="GO" id="GO:0030247">
    <property type="term" value="F:polysaccharide binding"/>
    <property type="evidence" value="ECO:0007669"/>
    <property type="project" value="InterPro"/>
</dbReference>
<dbReference type="InterPro" id="IPR046948">
    <property type="entry name" value="ATL20-22-like"/>
</dbReference>
<keyword evidence="12 15" id="KW-1133">Transmembrane helix</keyword>
<reference evidence="18" key="1">
    <citation type="submission" date="2022-03" db="EMBL/GenBank/DDBJ databases">
        <title>A functionally conserved STORR gene fusion in Papaver species that diverged 16.8 million years ago.</title>
        <authorList>
            <person name="Catania T."/>
        </authorList>
    </citation>
    <scope>NUCLEOTIDE SEQUENCE</scope>
    <source>
        <strain evidence="18">S-191538</strain>
    </source>
</reference>
<evidence type="ECO:0000256" key="13">
    <source>
        <dbReference type="ARBA" id="ARBA00023136"/>
    </source>
</evidence>
<evidence type="ECO:0000259" key="17">
    <source>
        <dbReference type="Pfam" id="PF13947"/>
    </source>
</evidence>
<dbReference type="EC" id="2.3.2.27" evidence="4"/>
<keyword evidence="8 16" id="KW-0732">Signal</keyword>
<evidence type="ECO:0000256" key="16">
    <source>
        <dbReference type="SAM" id="SignalP"/>
    </source>
</evidence>
<dbReference type="AlphaFoldDB" id="A0AA42B3S3"/>
<feature type="transmembrane region" description="Helical" evidence="15">
    <location>
        <begin position="279"/>
        <end position="298"/>
    </location>
</feature>
<proteinExistence type="inferred from homology"/>
<evidence type="ECO:0000256" key="1">
    <source>
        <dbReference type="ARBA" id="ARBA00000900"/>
    </source>
</evidence>
<keyword evidence="7" id="KW-0479">Metal-binding</keyword>
<evidence type="ECO:0000256" key="9">
    <source>
        <dbReference type="ARBA" id="ARBA00022771"/>
    </source>
</evidence>
<dbReference type="Proteomes" id="UP001177140">
    <property type="component" value="Unassembled WGS sequence"/>
</dbReference>
<dbReference type="GO" id="GO:0016020">
    <property type="term" value="C:membrane"/>
    <property type="evidence" value="ECO:0007669"/>
    <property type="project" value="UniProtKB-SubCell"/>
</dbReference>
<keyword evidence="9" id="KW-0863">Zinc-finger</keyword>
<evidence type="ECO:0000313" key="19">
    <source>
        <dbReference type="Proteomes" id="UP001177140"/>
    </source>
</evidence>
<protein>
    <recommendedName>
        <fullName evidence="4">RING-type E3 ubiquitin transferase</fullName>
        <ecNumber evidence="4">2.3.2.27</ecNumber>
    </recommendedName>
</protein>
<comment type="similarity">
    <text evidence="14">Belongs to the RING-type zinc finger family. ATL subfamily.</text>
</comment>
<dbReference type="InterPro" id="IPR025287">
    <property type="entry name" value="WAK_GUB"/>
</dbReference>
<evidence type="ECO:0000256" key="11">
    <source>
        <dbReference type="ARBA" id="ARBA00022833"/>
    </source>
</evidence>
<comment type="catalytic activity">
    <reaction evidence="1">
        <text>S-ubiquitinyl-[E2 ubiquitin-conjugating enzyme]-L-cysteine + [acceptor protein]-L-lysine = [E2 ubiquitin-conjugating enzyme]-L-cysteine + N(6)-ubiquitinyl-[acceptor protein]-L-lysine.</text>
        <dbReference type="EC" id="2.3.2.27"/>
    </reaction>
</comment>
<evidence type="ECO:0000256" key="15">
    <source>
        <dbReference type="SAM" id="Phobius"/>
    </source>
</evidence>
<evidence type="ECO:0000256" key="10">
    <source>
        <dbReference type="ARBA" id="ARBA00022786"/>
    </source>
</evidence>
<evidence type="ECO:0000256" key="3">
    <source>
        <dbReference type="ARBA" id="ARBA00004906"/>
    </source>
</evidence>
<keyword evidence="5" id="KW-0808">Transferase</keyword>
<dbReference type="Pfam" id="PF13947">
    <property type="entry name" value="GUB_WAK_bind"/>
    <property type="match status" value="1"/>
</dbReference>
<keyword evidence="10" id="KW-0833">Ubl conjugation pathway</keyword>
<comment type="caution">
    <text evidence="18">The sequence shown here is derived from an EMBL/GenBank/DDBJ whole genome shotgun (WGS) entry which is preliminary data.</text>
</comment>
<keyword evidence="11" id="KW-0862">Zinc</keyword>
<evidence type="ECO:0000256" key="12">
    <source>
        <dbReference type="ARBA" id="ARBA00022989"/>
    </source>
</evidence>
<dbReference type="PANTHER" id="PTHR46279:SF9">
    <property type="entry name" value="OS01G0116300 PROTEIN"/>
    <property type="match status" value="1"/>
</dbReference>
<feature type="signal peptide" evidence="16">
    <location>
        <begin position="1"/>
        <end position="24"/>
    </location>
</feature>
<feature type="transmembrane region" description="Helical" evidence="15">
    <location>
        <begin position="244"/>
        <end position="267"/>
    </location>
</feature>
<organism evidence="18 19">
    <name type="scientific">Papaver nudicaule</name>
    <name type="common">Iceland poppy</name>
    <dbReference type="NCBI Taxonomy" id="74823"/>
    <lineage>
        <taxon>Eukaryota</taxon>
        <taxon>Viridiplantae</taxon>
        <taxon>Streptophyta</taxon>
        <taxon>Embryophyta</taxon>
        <taxon>Tracheophyta</taxon>
        <taxon>Spermatophyta</taxon>
        <taxon>Magnoliopsida</taxon>
        <taxon>Ranunculales</taxon>
        <taxon>Papaveraceae</taxon>
        <taxon>Papaveroideae</taxon>
        <taxon>Papaver</taxon>
    </lineage>
</organism>
<keyword evidence="6 15" id="KW-0812">Transmembrane</keyword>
<accession>A0AA42B3S3</accession>
<keyword evidence="13 15" id="KW-0472">Membrane</keyword>
<comment type="subcellular location">
    <subcellularLocation>
        <location evidence="2">Membrane</location>
        <topology evidence="2">Single-pass membrane protein</topology>
    </subcellularLocation>
</comment>
<sequence>MVSSLKLVLSYLFIFLFSLKKITCQDTCSSVQCSEAGNEPDIVFPFGNKDLQGEGCGYPGFNLTCNSFDKTVLKLPQSGEFLVRKIDYANKEIRLYDQNNCLARRLQQQNLNVNLLPFKAFAYQSYNFFNCPPAITSNPSALAIQRKLLLVPCLGNPTNTVLVSVSSGSEFDSNITKVLINGDCQILDPVTIPIPFDAINKIYSYDFTTDDLYLTWVTPEKPTTNGNENGDESKDKGKPNWKKIIFITVSVLMVAAVMVFIVVCLVCGCRKGMSAGETLVGVFGFIFGCCGFCSDFGARGVRRPRR</sequence>
<comment type="pathway">
    <text evidence="3">Protein modification; protein ubiquitination.</text>
</comment>
<keyword evidence="19" id="KW-1185">Reference proteome</keyword>
<dbReference type="PANTHER" id="PTHR46279">
    <property type="entry name" value="RING/U-BOX SUPERFAMILY PROTEIN"/>
    <property type="match status" value="1"/>
</dbReference>
<name>A0AA42B3S3_PAPNU</name>
<evidence type="ECO:0000256" key="2">
    <source>
        <dbReference type="ARBA" id="ARBA00004167"/>
    </source>
</evidence>
<evidence type="ECO:0000256" key="5">
    <source>
        <dbReference type="ARBA" id="ARBA00022679"/>
    </source>
</evidence>
<evidence type="ECO:0000313" key="18">
    <source>
        <dbReference type="EMBL" id="MCL7049291.1"/>
    </source>
</evidence>
<dbReference type="EMBL" id="JAJJMA010314273">
    <property type="protein sequence ID" value="MCL7049291.1"/>
    <property type="molecule type" value="Genomic_DNA"/>
</dbReference>
<evidence type="ECO:0000256" key="7">
    <source>
        <dbReference type="ARBA" id="ARBA00022723"/>
    </source>
</evidence>
<feature type="chain" id="PRO_5041263201" description="RING-type E3 ubiquitin transferase" evidence="16">
    <location>
        <begin position="25"/>
        <end position="306"/>
    </location>
</feature>
<evidence type="ECO:0000256" key="4">
    <source>
        <dbReference type="ARBA" id="ARBA00012483"/>
    </source>
</evidence>
<evidence type="ECO:0000256" key="14">
    <source>
        <dbReference type="ARBA" id="ARBA00024209"/>
    </source>
</evidence>
<dbReference type="GO" id="GO:0061630">
    <property type="term" value="F:ubiquitin protein ligase activity"/>
    <property type="evidence" value="ECO:0007669"/>
    <property type="project" value="UniProtKB-EC"/>
</dbReference>
<dbReference type="GO" id="GO:0008270">
    <property type="term" value="F:zinc ion binding"/>
    <property type="evidence" value="ECO:0007669"/>
    <property type="project" value="UniProtKB-KW"/>
</dbReference>
<gene>
    <name evidence="18" type="ORF">MKW94_007905</name>
</gene>